<comment type="subcellular location">
    <subcellularLocation>
        <location evidence="1">Cell membrane</location>
        <topology evidence="1">Multi-pass membrane protein</topology>
    </subcellularLocation>
</comment>
<dbReference type="GO" id="GO:0005886">
    <property type="term" value="C:plasma membrane"/>
    <property type="evidence" value="ECO:0007669"/>
    <property type="project" value="UniProtKB-SubCell"/>
</dbReference>
<feature type="transmembrane region" description="Helical" evidence="6">
    <location>
        <begin position="14"/>
        <end position="35"/>
    </location>
</feature>
<proteinExistence type="predicted"/>
<evidence type="ECO:0000313" key="7">
    <source>
        <dbReference type="EMBL" id="QKZ04842.1"/>
    </source>
</evidence>
<evidence type="ECO:0000256" key="4">
    <source>
        <dbReference type="ARBA" id="ARBA00022989"/>
    </source>
</evidence>
<dbReference type="AlphaFoldDB" id="A0A7D5H3S9"/>
<dbReference type="InterPro" id="IPR005538">
    <property type="entry name" value="LrgA/CidA"/>
</dbReference>
<dbReference type="EMBL" id="CP056030">
    <property type="protein sequence ID" value="QKZ04842.1"/>
    <property type="molecule type" value="Genomic_DNA"/>
</dbReference>
<dbReference type="Pfam" id="PF03788">
    <property type="entry name" value="LrgA"/>
    <property type="match status" value="1"/>
</dbReference>
<evidence type="ECO:0000256" key="3">
    <source>
        <dbReference type="ARBA" id="ARBA00022692"/>
    </source>
</evidence>
<keyword evidence="3 6" id="KW-0812">Transmembrane</keyword>
<evidence type="ECO:0000256" key="5">
    <source>
        <dbReference type="ARBA" id="ARBA00023136"/>
    </source>
</evidence>
<keyword evidence="8" id="KW-1185">Reference proteome</keyword>
<evidence type="ECO:0000256" key="6">
    <source>
        <dbReference type="SAM" id="Phobius"/>
    </source>
</evidence>
<protein>
    <submittedName>
        <fullName evidence="7">CidA/LrgA family protein</fullName>
    </submittedName>
</protein>
<keyword evidence="2" id="KW-1003">Cell membrane</keyword>
<evidence type="ECO:0000313" key="8">
    <source>
        <dbReference type="Proteomes" id="UP000509568"/>
    </source>
</evidence>
<keyword evidence="5 6" id="KW-0472">Membrane</keyword>
<feature type="transmembrane region" description="Helical" evidence="6">
    <location>
        <begin position="76"/>
        <end position="95"/>
    </location>
</feature>
<dbReference type="KEGG" id="pez:HWQ56_13990"/>
<reference evidence="7 8" key="1">
    <citation type="submission" date="2020-06" db="EMBL/GenBank/DDBJ databases">
        <title>Pseudomonas eucalypticola sp. nov., an endophyte of Eucalyptus dunnii leaves with biocontrol ability of eucalyptus leaf blight.</title>
        <authorList>
            <person name="Liu Y."/>
            <person name="Song Z."/>
            <person name="Zeng H."/>
            <person name="Lu M."/>
            <person name="Wang X."/>
            <person name="Lian X."/>
            <person name="Zhang Q."/>
        </authorList>
    </citation>
    <scope>NUCLEOTIDE SEQUENCE [LARGE SCALE GENOMIC DNA]</scope>
    <source>
        <strain evidence="7 8">NP-1</strain>
    </source>
</reference>
<dbReference type="Proteomes" id="UP000509568">
    <property type="component" value="Chromosome"/>
</dbReference>
<sequence length="156" mass="17070">MSTSLPILSSKPKAAWRGLQTLGQVLFLVLIWALADRIATLAHLPISGGILGLLILVALLLSGVVKPALFEQGGELLLANMLLYFIPLVVSVVQYTSLFESEGLKLLVAIGVGFTSVLVTTALTVEWLCAWTRKRHLQRLTQQRSKRPVLTKQELV</sequence>
<feature type="transmembrane region" description="Helical" evidence="6">
    <location>
        <begin position="41"/>
        <end position="64"/>
    </location>
</feature>
<accession>A0A7D5H3S9</accession>
<evidence type="ECO:0000256" key="2">
    <source>
        <dbReference type="ARBA" id="ARBA00022475"/>
    </source>
</evidence>
<organism evidence="7 8">
    <name type="scientific">Pseudomonas eucalypticola</name>
    <dbReference type="NCBI Taxonomy" id="2599595"/>
    <lineage>
        <taxon>Bacteria</taxon>
        <taxon>Pseudomonadati</taxon>
        <taxon>Pseudomonadota</taxon>
        <taxon>Gammaproteobacteria</taxon>
        <taxon>Pseudomonadales</taxon>
        <taxon>Pseudomonadaceae</taxon>
        <taxon>Pseudomonas</taxon>
    </lineage>
</organism>
<name>A0A7D5H3S9_9PSED</name>
<dbReference type="PANTHER" id="PTHR33931:SF2">
    <property type="entry name" value="HOLIN-LIKE PROTEIN CIDA"/>
    <property type="match status" value="1"/>
</dbReference>
<keyword evidence="4 6" id="KW-1133">Transmembrane helix</keyword>
<gene>
    <name evidence="7" type="ORF">HWQ56_13990</name>
</gene>
<evidence type="ECO:0000256" key="1">
    <source>
        <dbReference type="ARBA" id="ARBA00004651"/>
    </source>
</evidence>
<feature type="transmembrane region" description="Helical" evidence="6">
    <location>
        <begin position="107"/>
        <end position="129"/>
    </location>
</feature>
<dbReference type="RefSeq" id="WP_176570869.1">
    <property type="nucleotide sequence ID" value="NZ_CP056030.1"/>
</dbReference>
<dbReference type="PANTHER" id="PTHR33931">
    <property type="entry name" value="HOLIN-LIKE PROTEIN CIDA-RELATED"/>
    <property type="match status" value="1"/>
</dbReference>